<dbReference type="PROSITE" id="PS51272">
    <property type="entry name" value="SLH"/>
    <property type="match status" value="2"/>
</dbReference>
<dbReference type="SMART" id="SM00641">
    <property type="entry name" value="Glyco_25"/>
    <property type="match status" value="1"/>
</dbReference>
<dbReference type="Gene3D" id="3.20.20.80">
    <property type="entry name" value="Glycosidases"/>
    <property type="match status" value="1"/>
</dbReference>
<comment type="similarity">
    <text evidence="1">Belongs to the glycosyl hydrolase 25 family.</text>
</comment>
<feature type="domain" description="SLH" evidence="5">
    <location>
        <begin position="477"/>
        <end position="534"/>
    </location>
</feature>
<keyword evidence="4" id="KW-0732">Signal</keyword>
<evidence type="ECO:0000256" key="2">
    <source>
        <dbReference type="ARBA" id="ARBA00022801"/>
    </source>
</evidence>
<evidence type="ECO:0000313" key="7">
    <source>
        <dbReference type="Proteomes" id="UP001056730"/>
    </source>
</evidence>
<dbReference type="Pfam" id="PF00395">
    <property type="entry name" value="SLH"/>
    <property type="match status" value="3"/>
</dbReference>
<protein>
    <submittedName>
        <fullName evidence="6">S-layer homology domain-containing protein</fullName>
    </submittedName>
</protein>
<evidence type="ECO:0000313" key="6">
    <source>
        <dbReference type="EMBL" id="USJ20530.1"/>
    </source>
</evidence>
<evidence type="ECO:0000256" key="4">
    <source>
        <dbReference type="SAM" id="SignalP"/>
    </source>
</evidence>
<dbReference type="AlphaFoldDB" id="A0A9Q9D6T5"/>
<proteinExistence type="inferred from homology"/>
<sequence length="534" mass="59059">MFTLKKATIFTGLCFITLAAHTAQADTAEVPVDNHPMGYYAEVQTEENPMTAPIDAQGNLAPVDEEGQTVKDEIPEEPETPKVSSRVRRSIADEAETAQASLRNAPADLVSNDTSLPRKDAVDIASWQDWMTQSDFNQLKAQGVKTVIVKLTESTTYINPAAKTQIQMAKNAGLTVAVYHFSHFSESGKTAQATVNNTARAEANFFANVAKQYGLSNSTVMINDAEYVPKDSVGTMPYWDWTVASQNFADQLKKQGFATTRHYASKAWAVDGVGQMEPSKLGAKNLWIAQYLYGKPSSGNLQNTQFGSWQYTSQMYFTNFSRRSPLDVSIDYANIFSNGELPRIPVKFVNLPVKHPGTSPFKDISHSIYKNYINWNYNVGITTGYTPTTYNPDANVTRGEMAVFINRLAGSPSYNPPFNVYTDVNQYKNQILWLTAANISNGTAPHYNPNGNVTRGQMAAFLHRTAKAMGKAPASGTYTSSFQDINGNMFKNDINWLKSKGITTGYTPTTFRPDASITRGEMAAFLNRFYNTLK</sequence>
<dbReference type="GO" id="GO:0016998">
    <property type="term" value="P:cell wall macromolecule catabolic process"/>
    <property type="evidence" value="ECO:0007669"/>
    <property type="project" value="InterPro"/>
</dbReference>
<dbReference type="SUPFAM" id="SSF51445">
    <property type="entry name" value="(Trans)glycosidases"/>
    <property type="match status" value="1"/>
</dbReference>
<feature type="signal peptide" evidence="4">
    <location>
        <begin position="1"/>
        <end position="25"/>
    </location>
</feature>
<feature type="chain" id="PRO_5040401986" evidence="4">
    <location>
        <begin position="26"/>
        <end position="534"/>
    </location>
</feature>
<dbReference type="InterPro" id="IPR018077">
    <property type="entry name" value="Glyco_hydro_fam25_subgr"/>
</dbReference>
<dbReference type="Pfam" id="PF01183">
    <property type="entry name" value="Glyco_hydro_25"/>
    <property type="match status" value="1"/>
</dbReference>
<reference evidence="6" key="1">
    <citation type="journal article" date="2022" name="Front. Microbiol.">
        <title>Feed Insects as a Reservoir of Granadaene-Producing Lactococci.</title>
        <authorList>
            <person name="Neuzil-Bunesova V."/>
            <person name="Ramirez Garcia A."/>
            <person name="Modrackova N."/>
            <person name="Makovska M."/>
            <person name="Sabolova M."/>
            <person name="Sproer C."/>
            <person name="Bunk B."/>
            <person name="Blom J."/>
            <person name="Schwab C."/>
        </authorList>
    </citation>
    <scope>NUCLEOTIDE SEQUENCE</scope>
    <source>
        <strain evidence="6">I4/6O</strain>
    </source>
</reference>
<dbReference type="Proteomes" id="UP001056730">
    <property type="component" value="Chromosome"/>
</dbReference>
<dbReference type="GO" id="GO:0003796">
    <property type="term" value="F:lysozyme activity"/>
    <property type="evidence" value="ECO:0007669"/>
    <property type="project" value="InterPro"/>
</dbReference>
<dbReference type="GO" id="GO:0009253">
    <property type="term" value="P:peptidoglycan catabolic process"/>
    <property type="evidence" value="ECO:0007669"/>
    <property type="project" value="InterPro"/>
</dbReference>
<keyword evidence="2" id="KW-0378">Hydrolase</keyword>
<keyword evidence="3" id="KW-0326">Glycosidase</keyword>
<gene>
    <name evidence="6" type="ORF">LMK00_00635</name>
</gene>
<dbReference type="RefSeq" id="WP_252175524.1">
    <property type="nucleotide sequence ID" value="NZ_CP086395.1"/>
</dbReference>
<name>A0A9Q9D6T5_9LACT</name>
<feature type="domain" description="SLH" evidence="5">
    <location>
        <begin position="356"/>
        <end position="419"/>
    </location>
</feature>
<evidence type="ECO:0000259" key="5">
    <source>
        <dbReference type="PROSITE" id="PS51272"/>
    </source>
</evidence>
<organism evidence="6 7">
    <name type="scientific">Lactococcus formosensis</name>
    <dbReference type="NCBI Taxonomy" id="1281486"/>
    <lineage>
        <taxon>Bacteria</taxon>
        <taxon>Bacillati</taxon>
        <taxon>Bacillota</taxon>
        <taxon>Bacilli</taxon>
        <taxon>Lactobacillales</taxon>
        <taxon>Streptococcaceae</taxon>
        <taxon>Lactococcus</taxon>
    </lineage>
</organism>
<accession>A0A9Q9D6T5</accession>
<dbReference type="PANTHER" id="PTHR43308">
    <property type="entry name" value="OUTER MEMBRANE PROTEIN ALPHA-RELATED"/>
    <property type="match status" value="1"/>
</dbReference>
<evidence type="ECO:0000256" key="3">
    <source>
        <dbReference type="ARBA" id="ARBA00023295"/>
    </source>
</evidence>
<dbReference type="InterPro" id="IPR051465">
    <property type="entry name" value="Cell_Envelope_Struct_Comp"/>
</dbReference>
<dbReference type="PANTHER" id="PTHR43308:SF5">
    <property type="entry name" value="S-LAYER PROTEIN _ PEPTIDOGLYCAN ENDO-BETA-N-ACETYLGLUCOSAMINIDASE"/>
    <property type="match status" value="1"/>
</dbReference>
<dbReference type="InterPro" id="IPR001119">
    <property type="entry name" value="SLH_dom"/>
</dbReference>
<dbReference type="InterPro" id="IPR002053">
    <property type="entry name" value="Glyco_hydro_25"/>
</dbReference>
<dbReference type="EMBL" id="CP086395">
    <property type="protein sequence ID" value="USJ20530.1"/>
    <property type="molecule type" value="Genomic_DNA"/>
</dbReference>
<dbReference type="InterPro" id="IPR017853">
    <property type="entry name" value="GH"/>
</dbReference>
<dbReference type="PROSITE" id="PS51904">
    <property type="entry name" value="GLYCOSYL_HYDROL_F25_2"/>
    <property type="match status" value="1"/>
</dbReference>
<dbReference type="KEGG" id="lfo:LMK00_00635"/>
<evidence type="ECO:0000256" key="1">
    <source>
        <dbReference type="ARBA" id="ARBA00010646"/>
    </source>
</evidence>